<name>A0A1D2V8F6_9ASCO</name>
<dbReference type="EMBL" id="KV454499">
    <property type="protein sequence ID" value="ODV57894.1"/>
    <property type="molecule type" value="Genomic_DNA"/>
</dbReference>
<reference evidence="2" key="1">
    <citation type="submission" date="2016-05" db="EMBL/GenBank/DDBJ databases">
        <title>Comparative genomics of biotechnologically important yeasts.</title>
        <authorList>
            <consortium name="DOE Joint Genome Institute"/>
            <person name="Riley R."/>
            <person name="Haridas S."/>
            <person name="Wolfe K.H."/>
            <person name="Lopes M.R."/>
            <person name="Hittinger C.T."/>
            <person name="Goker M."/>
            <person name="Salamov A."/>
            <person name="Wisecaver J."/>
            <person name="Long T.M."/>
            <person name="Aerts A.L."/>
            <person name="Barry K."/>
            <person name="Choi C."/>
            <person name="Clum A."/>
            <person name="Coughlan A.Y."/>
            <person name="Deshpande S."/>
            <person name="Douglass A.P."/>
            <person name="Hanson S.J."/>
            <person name="Klenk H.-P."/>
            <person name="Labutti K."/>
            <person name="Lapidus A."/>
            <person name="Lindquist E."/>
            <person name="Lipzen A."/>
            <person name="Meier-Kolthoff J.P."/>
            <person name="Ohm R.A."/>
            <person name="Otillar R.P."/>
            <person name="Pangilinan J."/>
            <person name="Peng Y."/>
            <person name="Rokas A."/>
            <person name="Rosa C.A."/>
            <person name="Scheuner C."/>
            <person name="Sibirny A.A."/>
            <person name="Slot J.C."/>
            <person name="Stielow J.B."/>
            <person name="Sun H."/>
            <person name="Kurtzman C.P."/>
            <person name="Blackwell M."/>
            <person name="Grigoriev I.V."/>
            <person name="Jeffries T.W."/>
        </authorList>
    </citation>
    <scope>NUCLEOTIDE SEQUENCE [LARGE SCALE GENOMIC DNA]</scope>
    <source>
        <strain evidence="2">DSM 1968</strain>
    </source>
</reference>
<organism evidence="1 2">
    <name type="scientific">Ascoidea rubescens DSM 1968</name>
    <dbReference type="NCBI Taxonomy" id="1344418"/>
    <lineage>
        <taxon>Eukaryota</taxon>
        <taxon>Fungi</taxon>
        <taxon>Dikarya</taxon>
        <taxon>Ascomycota</taxon>
        <taxon>Saccharomycotina</taxon>
        <taxon>Saccharomycetes</taxon>
        <taxon>Ascoideaceae</taxon>
        <taxon>Ascoidea</taxon>
    </lineage>
</organism>
<dbReference type="InParanoid" id="A0A1D2V8F6"/>
<evidence type="ECO:0000313" key="2">
    <source>
        <dbReference type="Proteomes" id="UP000095038"/>
    </source>
</evidence>
<keyword evidence="2" id="KW-1185">Reference proteome</keyword>
<proteinExistence type="predicted"/>
<protein>
    <submittedName>
        <fullName evidence="1">Uncharacterized protein</fullName>
    </submittedName>
</protein>
<accession>A0A1D2V8F6</accession>
<sequence length="76" mass="8376">MSDPLTAQRTLASHSFDWEISLGISAQAAHPYTIIVGPIDGRPDNNLNTVANRAPYWWESISSKTPLKSQLHVTSD</sequence>
<evidence type="ECO:0000313" key="1">
    <source>
        <dbReference type="EMBL" id="ODV57894.1"/>
    </source>
</evidence>
<dbReference type="RefSeq" id="XP_020044201.1">
    <property type="nucleotide sequence ID" value="XM_020194823.1"/>
</dbReference>
<dbReference type="GeneID" id="30968459"/>
<gene>
    <name evidence="1" type="ORF">ASCRUDRAFT_83149</name>
</gene>
<dbReference type="Proteomes" id="UP000095038">
    <property type="component" value="Unassembled WGS sequence"/>
</dbReference>
<dbReference type="AlphaFoldDB" id="A0A1D2V8F6"/>